<proteinExistence type="predicted"/>
<dbReference type="RefSeq" id="WP_379726862.1">
    <property type="nucleotide sequence ID" value="NZ_JBHSMS010000079.1"/>
</dbReference>
<dbReference type="EMBL" id="JBHSMS010000079">
    <property type="protein sequence ID" value="MFC5513867.1"/>
    <property type="molecule type" value="Genomic_DNA"/>
</dbReference>
<evidence type="ECO:0000256" key="1">
    <source>
        <dbReference type="SAM" id="MobiDB-lite"/>
    </source>
</evidence>
<feature type="region of interest" description="Disordered" evidence="1">
    <location>
        <begin position="1"/>
        <end position="20"/>
    </location>
</feature>
<reference evidence="3" key="1">
    <citation type="journal article" date="2019" name="Int. J. Syst. Evol. Microbiol.">
        <title>The Global Catalogue of Microorganisms (GCM) 10K type strain sequencing project: providing services to taxonomists for standard genome sequencing and annotation.</title>
        <authorList>
            <consortium name="The Broad Institute Genomics Platform"/>
            <consortium name="The Broad Institute Genome Sequencing Center for Infectious Disease"/>
            <person name="Wu L."/>
            <person name="Ma J."/>
        </authorList>
    </citation>
    <scope>NUCLEOTIDE SEQUENCE [LARGE SCALE GENOMIC DNA]</scope>
    <source>
        <strain evidence="3">CCUG 38813</strain>
    </source>
</reference>
<sequence length="43" mass="4714">MQYTRQSVDPGRFGKASPESVAHPARLRVSFLFFLSGNLSGDS</sequence>
<accession>A0ABW0PQA0</accession>
<comment type="caution">
    <text evidence="2">The sequence shown here is derived from an EMBL/GenBank/DDBJ whole genome shotgun (WGS) entry which is preliminary data.</text>
</comment>
<organism evidence="2 3">
    <name type="scientific">Massilia jejuensis</name>
    <dbReference type="NCBI Taxonomy" id="648894"/>
    <lineage>
        <taxon>Bacteria</taxon>
        <taxon>Pseudomonadati</taxon>
        <taxon>Pseudomonadota</taxon>
        <taxon>Betaproteobacteria</taxon>
        <taxon>Burkholderiales</taxon>
        <taxon>Oxalobacteraceae</taxon>
        <taxon>Telluria group</taxon>
        <taxon>Massilia</taxon>
    </lineage>
</organism>
<evidence type="ECO:0000313" key="3">
    <source>
        <dbReference type="Proteomes" id="UP001596031"/>
    </source>
</evidence>
<dbReference type="Proteomes" id="UP001596031">
    <property type="component" value="Unassembled WGS sequence"/>
</dbReference>
<name>A0ABW0PQA0_9BURK</name>
<keyword evidence="3" id="KW-1185">Reference proteome</keyword>
<protein>
    <submittedName>
        <fullName evidence="2">Uncharacterized protein</fullName>
    </submittedName>
</protein>
<gene>
    <name evidence="2" type="ORF">ACFPOU_22445</name>
</gene>
<evidence type="ECO:0000313" key="2">
    <source>
        <dbReference type="EMBL" id="MFC5513867.1"/>
    </source>
</evidence>